<dbReference type="CDD" id="cd00063">
    <property type="entry name" value="FN3"/>
    <property type="match status" value="1"/>
</dbReference>
<dbReference type="InterPro" id="IPR013783">
    <property type="entry name" value="Ig-like_fold"/>
</dbReference>
<comment type="caution">
    <text evidence="2">The sequence shown here is derived from an EMBL/GenBank/DDBJ whole genome shotgun (WGS) entry which is preliminary data.</text>
</comment>
<evidence type="ECO:0000313" key="2">
    <source>
        <dbReference type="EMBL" id="CAJ0940170.1"/>
    </source>
</evidence>
<dbReference type="Proteomes" id="UP001176940">
    <property type="component" value="Unassembled WGS sequence"/>
</dbReference>
<accession>A0ABN9LII5</accession>
<dbReference type="Gene3D" id="3.30.420.10">
    <property type="entry name" value="Ribonuclease H-like superfamily/Ribonuclease H"/>
    <property type="match status" value="1"/>
</dbReference>
<dbReference type="SUPFAM" id="SSF49265">
    <property type="entry name" value="Fibronectin type III"/>
    <property type="match status" value="1"/>
</dbReference>
<dbReference type="InterPro" id="IPR036116">
    <property type="entry name" value="FN3_sf"/>
</dbReference>
<sequence length="223" mass="24500">MQPPEKAPAICHWGLMMEEKGPDVGPSFHRDPYASQGSNALMVALMGYNGHVNAGETTGADNDSTHTSRLCKGYLTKKESDGLLRQMIWPPQSPDLNPIEMVRVPGLVKNLTVDNITTTSVSLNWQKPDGNADSYMIQVLEYPSFNRIVNTTLNTIGGLTPGYYYTFMVFALVGNNSVQGKKNTTYTYTEPEIVGNLRKLNATTTSVSLSWEKPIGNSSSYPN</sequence>
<dbReference type="SMART" id="SM00060">
    <property type="entry name" value="FN3"/>
    <property type="match status" value="1"/>
</dbReference>
<keyword evidence="3" id="KW-1185">Reference proteome</keyword>
<protein>
    <recommendedName>
        <fullName evidence="1">Fibronectin type-III domain-containing protein</fullName>
    </recommendedName>
</protein>
<feature type="domain" description="Fibronectin type-III" evidence="1">
    <location>
        <begin position="107"/>
        <end position="193"/>
    </location>
</feature>
<dbReference type="InterPro" id="IPR050713">
    <property type="entry name" value="RTP_Phos/Ushers"/>
</dbReference>
<dbReference type="PROSITE" id="PS50853">
    <property type="entry name" value="FN3"/>
    <property type="match status" value="1"/>
</dbReference>
<dbReference type="InterPro" id="IPR036397">
    <property type="entry name" value="RNaseH_sf"/>
</dbReference>
<proteinExistence type="predicted"/>
<name>A0ABN9LII5_9NEOB</name>
<dbReference type="PANTHER" id="PTHR46957:SF10">
    <property type="entry name" value="PROTEIN TYROSINE PHOSPHATASE, RECEPTOR TYPE, H"/>
    <property type="match status" value="1"/>
</dbReference>
<dbReference type="PANTHER" id="PTHR46957">
    <property type="entry name" value="CYTOKINE RECEPTOR"/>
    <property type="match status" value="1"/>
</dbReference>
<dbReference type="Gene3D" id="2.60.40.10">
    <property type="entry name" value="Immunoglobulins"/>
    <property type="match status" value="1"/>
</dbReference>
<dbReference type="InterPro" id="IPR003961">
    <property type="entry name" value="FN3_dom"/>
</dbReference>
<dbReference type="EMBL" id="CAUEEQ010016468">
    <property type="protein sequence ID" value="CAJ0940170.1"/>
    <property type="molecule type" value="Genomic_DNA"/>
</dbReference>
<gene>
    <name evidence="2" type="ORF">RIMI_LOCUS8337622</name>
</gene>
<dbReference type="Pfam" id="PF00041">
    <property type="entry name" value="fn3"/>
    <property type="match status" value="1"/>
</dbReference>
<evidence type="ECO:0000259" key="1">
    <source>
        <dbReference type="PROSITE" id="PS50853"/>
    </source>
</evidence>
<evidence type="ECO:0000313" key="3">
    <source>
        <dbReference type="Proteomes" id="UP001176940"/>
    </source>
</evidence>
<organism evidence="2 3">
    <name type="scientific">Ranitomeya imitator</name>
    <name type="common">mimic poison frog</name>
    <dbReference type="NCBI Taxonomy" id="111125"/>
    <lineage>
        <taxon>Eukaryota</taxon>
        <taxon>Metazoa</taxon>
        <taxon>Chordata</taxon>
        <taxon>Craniata</taxon>
        <taxon>Vertebrata</taxon>
        <taxon>Euteleostomi</taxon>
        <taxon>Amphibia</taxon>
        <taxon>Batrachia</taxon>
        <taxon>Anura</taxon>
        <taxon>Neobatrachia</taxon>
        <taxon>Hyloidea</taxon>
        <taxon>Dendrobatidae</taxon>
        <taxon>Dendrobatinae</taxon>
        <taxon>Ranitomeya</taxon>
    </lineage>
</organism>
<reference evidence="2" key="1">
    <citation type="submission" date="2023-07" db="EMBL/GenBank/DDBJ databases">
        <authorList>
            <person name="Stuckert A."/>
        </authorList>
    </citation>
    <scope>NUCLEOTIDE SEQUENCE</scope>
</reference>